<dbReference type="PROSITE" id="PS00061">
    <property type="entry name" value="ADH_SHORT"/>
    <property type="match status" value="1"/>
</dbReference>
<accession>A0A382ISH7</accession>
<evidence type="ECO:0000256" key="1">
    <source>
        <dbReference type="ARBA" id="ARBA00006484"/>
    </source>
</evidence>
<dbReference type="PRINTS" id="PR00081">
    <property type="entry name" value="GDHRDH"/>
</dbReference>
<dbReference type="PANTHER" id="PTHR42879:SF2">
    <property type="entry name" value="3-OXOACYL-[ACYL-CARRIER-PROTEIN] REDUCTASE FABG"/>
    <property type="match status" value="1"/>
</dbReference>
<dbReference type="EMBL" id="UINC01069152">
    <property type="protein sequence ID" value="SVC02305.1"/>
    <property type="molecule type" value="Genomic_DNA"/>
</dbReference>
<dbReference type="InterPro" id="IPR050259">
    <property type="entry name" value="SDR"/>
</dbReference>
<reference evidence="2" key="1">
    <citation type="submission" date="2018-05" db="EMBL/GenBank/DDBJ databases">
        <authorList>
            <person name="Lanie J.A."/>
            <person name="Ng W.-L."/>
            <person name="Kazmierczak K.M."/>
            <person name="Andrzejewski T.M."/>
            <person name="Davidsen T.M."/>
            <person name="Wayne K.J."/>
            <person name="Tettelin H."/>
            <person name="Glass J.I."/>
            <person name="Rusch D."/>
            <person name="Podicherti R."/>
            <person name="Tsui H.-C.T."/>
            <person name="Winkler M.E."/>
        </authorList>
    </citation>
    <scope>NUCLEOTIDE SEQUENCE</scope>
</reference>
<dbReference type="SUPFAM" id="SSF51735">
    <property type="entry name" value="NAD(P)-binding Rossmann-fold domains"/>
    <property type="match status" value="1"/>
</dbReference>
<proteinExistence type="inferred from homology"/>
<sequence length="263" mass="27564">MGLLDGKRALITGARKGIGRGIALTLAGEGASVGVNDLIDDEVTARTLELIEGHGVKASMHQGDVSTVDGIHEVVDGFVDTQGGIDILVNNAIFPDQARPLFETDETYWDRMMDLSLKGYFFAAQRAARHMVDQGTGGRIVCLSSVHAYAAWKDWTAYGVAKAGLRRMVKGLAVDLSGTGVTANCIAPGAISSRLPDDGESVNGAPHDPEQSPWLETRVPAKRGGLPSDIAGAVLFLTSEMGAYVNGETTLVDGGLMAAAAEL</sequence>
<dbReference type="FunFam" id="3.40.50.720:FF:000084">
    <property type="entry name" value="Short-chain dehydrogenase reductase"/>
    <property type="match status" value="1"/>
</dbReference>
<dbReference type="InterPro" id="IPR020904">
    <property type="entry name" value="Sc_DH/Rdtase_CS"/>
</dbReference>
<gene>
    <name evidence="2" type="ORF">METZ01_LOCUS255159</name>
</gene>
<organism evidence="2">
    <name type="scientific">marine metagenome</name>
    <dbReference type="NCBI Taxonomy" id="408172"/>
    <lineage>
        <taxon>unclassified sequences</taxon>
        <taxon>metagenomes</taxon>
        <taxon>ecological metagenomes</taxon>
    </lineage>
</organism>
<dbReference type="Pfam" id="PF13561">
    <property type="entry name" value="adh_short_C2"/>
    <property type="match status" value="1"/>
</dbReference>
<dbReference type="InterPro" id="IPR002347">
    <property type="entry name" value="SDR_fam"/>
</dbReference>
<dbReference type="PANTHER" id="PTHR42879">
    <property type="entry name" value="3-OXOACYL-(ACYL-CARRIER-PROTEIN) REDUCTASE"/>
    <property type="match status" value="1"/>
</dbReference>
<evidence type="ECO:0000313" key="2">
    <source>
        <dbReference type="EMBL" id="SVC02305.1"/>
    </source>
</evidence>
<evidence type="ECO:0008006" key="3">
    <source>
        <dbReference type="Google" id="ProtNLM"/>
    </source>
</evidence>
<dbReference type="Gene3D" id="3.40.50.720">
    <property type="entry name" value="NAD(P)-binding Rossmann-like Domain"/>
    <property type="match status" value="1"/>
</dbReference>
<dbReference type="AlphaFoldDB" id="A0A382ISH7"/>
<dbReference type="GO" id="GO:0032787">
    <property type="term" value="P:monocarboxylic acid metabolic process"/>
    <property type="evidence" value="ECO:0007669"/>
    <property type="project" value="UniProtKB-ARBA"/>
</dbReference>
<dbReference type="InterPro" id="IPR036291">
    <property type="entry name" value="NAD(P)-bd_dom_sf"/>
</dbReference>
<dbReference type="PRINTS" id="PR00080">
    <property type="entry name" value="SDRFAMILY"/>
</dbReference>
<name>A0A382ISH7_9ZZZZ</name>
<protein>
    <recommendedName>
        <fullName evidence="3">Glucose 1-dehydrogenase</fullName>
    </recommendedName>
</protein>
<comment type="similarity">
    <text evidence="1">Belongs to the short-chain dehydrogenases/reductases (SDR) family.</text>
</comment>